<reference evidence="1" key="1">
    <citation type="submission" date="2024-03" db="EMBL/GenBank/DDBJ databases">
        <title>Diverse circular DNA viruses in blood, oral, and fecal samples of captive lemurs.</title>
        <authorList>
            <person name="Paietta E.N."/>
            <person name="Kraberger S."/>
            <person name="Lund M.C."/>
            <person name="Custer J.M."/>
            <person name="Vargas K.M."/>
            <person name="Ehmke E.E."/>
            <person name="Yoder A.D."/>
            <person name="Varsani A."/>
        </authorList>
    </citation>
    <scope>NUCLEOTIDE SEQUENCE</scope>
    <source>
        <strain evidence="1">Duke_26_2</strain>
    </source>
</reference>
<protein>
    <submittedName>
        <fullName evidence="1">Major capsid protein</fullName>
    </submittedName>
</protein>
<evidence type="ECO:0000313" key="1">
    <source>
        <dbReference type="EMBL" id="XCD06749.1"/>
    </source>
</evidence>
<proteinExistence type="predicted"/>
<organism evidence="1">
    <name type="scientific">Dulem virus 30</name>
    <dbReference type="NCBI Taxonomy" id="3145748"/>
    <lineage>
        <taxon>Viruses</taxon>
        <taxon>Duplodnaviria</taxon>
        <taxon>Heunggongvirae</taxon>
        <taxon>Uroviricota</taxon>
        <taxon>Caudoviricetes</taxon>
    </lineage>
</organism>
<dbReference type="EMBL" id="PP511706">
    <property type="protein sequence ID" value="XCD06749.1"/>
    <property type="molecule type" value="Genomic_DNA"/>
</dbReference>
<sequence length="299" mass="32398">MGTQLTAIQASTFQPTIWSGALLHNYYEISALPLITKKAPKIVGNQLVYNLASPISVNLTTTGATDGTIDLQSIDTTALKIDMDQVAQWGFQIQNLTEVQTNLDLISGEMYEAAMGNDQAISAQVYQDIFASAGVNLGTVTINTINAYDTLVNMAMELNKAKVPKFGRYFVIDNDFLGMLAKDYRFTADPNVLANGIVEGRKIAGCEIVVTTELNYTPATTGTNPTNATGQAFLIQKDGYGWGMQFDEIQYIDKTLGKMVKAVQGQSLYGFGVLRPNNIIACTTSYSNAAPEEVELPAD</sequence>
<name>A0AAU8B5D9_9CAUD</name>
<accession>A0AAU8B5D9</accession>